<sequence length="264" mass="27416">MSVTDREAGPSTAVEAPGRILVPFGQGRIRGLDADELGAHGAAMDRLVALGLPVVPGLTVPAGASASLGDPGTAEAAVDLVEQLAGRRIGDGARPLLLRLSASAPTEIAGLPPDLACLGVTTASMDALCAVIGRADALHEVWAATVRMIAEYALGVPAAMLDDVVLDAPEPRTRIEALLDLTARHGSRPFPDDPAQQLALAARAVLRRWDSPRARRSRKAQRLPADLGIALHVQALRTPPSPTRTASPRPRPSPVSTWCGPSPS</sequence>
<protein>
    <submittedName>
        <fullName evidence="2">Uncharacterized protein</fullName>
    </submittedName>
</protein>
<reference evidence="2 3" key="1">
    <citation type="submission" date="2024-06" db="EMBL/GenBank/DDBJ databases">
        <title>The Natural Products Discovery Center: Release of the First 8490 Sequenced Strains for Exploring Actinobacteria Biosynthetic Diversity.</title>
        <authorList>
            <person name="Kalkreuter E."/>
            <person name="Kautsar S.A."/>
            <person name="Yang D."/>
            <person name="Bader C.D."/>
            <person name="Teijaro C.N."/>
            <person name="Fluegel L."/>
            <person name="Davis C.M."/>
            <person name="Simpson J.R."/>
            <person name="Lauterbach L."/>
            <person name="Steele A.D."/>
            <person name="Gui C."/>
            <person name="Meng S."/>
            <person name="Li G."/>
            <person name="Viehrig K."/>
            <person name="Ye F."/>
            <person name="Su P."/>
            <person name="Kiefer A.F."/>
            <person name="Nichols A."/>
            <person name="Cepeda A.J."/>
            <person name="Yan W."/>
            <person name="Fan B."/>
            <person name="Jiang Y."/>
            <person name="Adhikari A."/>
            <person name="Zheng C.-J."/>
            <person name="Schuster L."/>
            <person name="Cowan T.M."/>
            <person name="Smanski M.J."/>
            <person name="Chevrette M.G."/>
            <person name="De Carvalho L.P.S."/>
            <person name="Shen B."/>
        </authorList>
    </citation>
    <scope>NUCLEOTIDE SEQUENCE [LARGE SCALE GENOMIC DNA]</scope>
    <source>
        <strain evidence="2 3">NPDC046851</strain>
    </source>
</reference>
<dbReference type="Proteomes" id="UP001551189">
    <property type="component" value="Unassembled WGS sequence"/>
</dbReference>
<evidence type="ECO:0000313" key="2">
    <source>
        <dbReference type="EMBL" id="MEU6806311.1"/>
    </source>
</evidence>
<evidence type="ECO:0000313" key="3">
    <source>
        <dbReference type="Proteomes" id="UP001551189"/>
    </source>
</evidence>
<dbReference type="RefSeq" id="WP_359701861.1">
    <property type="nucleotide sequence ID" value="NZ_JBEYXT010000293.1"/>
</dbReference>
<feature type="region of interest" description="Disordered" evidence="1">
    <location>
        <begin position="234"/>
        <end position="264"/>
    </location>
</feature>
<comment type="caution">
    <text evidence="2">The sequence shown here is derived from an EMBL/GenBank/DDBJ whole genome shotgun (WGS) entry which is preliminary data.</text>
</comment>
<gene>
    <name evidence="2" type="ORF">ABZ931_35790</name>
</gene>
<dbReference type="Gene3D" id="3.30.1490.20">
    <property type="entry name" value="ATP-grasp fold, A domain"/>
    <property type="match status" value="1"/>
</dbReference>
<name>A0ABV3BBW4_9ACTN</name>
<dbReference type="PANTHER" id="PTHR22931">
    <property type="entry name" value="PHOSPHOENOLPYRUVATE DIKINASE-RELATED"/>
    <property type="match status" value="1"/>
</dbReference>
<proteinExistence type="predicted"/>
<dbReference type="InterPro" id="IPR010121">
    <property type="entry name" value="Pyruvate_phosphate_dikinase"/>
</dbReference>
<dbReference type="PANTHER" id="PTHR22931:SF9">
    <property type="entry name" value="PYRUVATE, PHOSPHATE DIKINASE 1, CHLOROPLASTIC"/>
    <property type="match status" value="1"/>
</dbReference>
<organism evidence="2 3">
    <name type="scientific">Streptomyces neyagawaensis</name>
    <dbReference type="NCBI Taxonomy" id="42238"/>
    <lineage>
        <taxon>Bacteria</taxon>
        <taxon>Bacillati</taxon>
        <taxon>Actinomycetota</taxon>
        <taxon>Actinomycetes</taxon>
        <taxon>Kitasatosporales</taxon>
        <taxon>Streptomycetaceae</taxon>
        <taxon>Streptomyces</taxon>
    </lineage>
</organism>
<dbReference type="EMBL" id="JBEYXT010000293">
    <property type="protein sequence ID" value="MEU6806311.1"/>
    <property type="molecule type" value="Genomic_DNA"/>
</dbReference>
<keyword evidence="3" id="KW-1185">Reference proteome</keyword>
<dbReference type="SUPFAM" id="SSF56059">
    <property type="entry name" value="Glutathione synthetase ATP-binding domain-like"/>
    <property type="match status" value="1"/>
</dbReference>
<evidence type="ECO:0000256" key="1">
    <source>
        <dbReference type="SAM" id="MobiDB-lite"/>
    </source>
</evidence>
<accession>A0ABV3BBW4</accession>
<dbReference type="Gene3D" id="1.20.80.30">
    <property type="match status" value="1"/>
</dbReference>
<dbReference type="InterPro" id="IPR013815">
    <property type="entry name" value="ATP_grasp_subdomain_1"/>
</dbReference>